<reference evidence="3" key="1">
    <citation type="submission" date="2020-06" db="EMBL/GenBank/DDBJ databases">
        <title>Draft genome of Bugula neritina, a colonial animal packing powerful symbionts and potential medicines.</title>
        <authorList>
            <person name="Rayko M."/>
        </authorList>
    </citation>
    <scope>NUCLEOTIDE SEQUENCE [LARGE SCALE GENOMIC DNA]</scope>
    <source>
        <strain evidence="3">Kwan_BN1</strain>
    </source>
</reference>
<gene>
    <name evidence="3" type="ORF">EB796_017435</name>
</gene>
<comment type="similarity">
    <text evidence="1">Belongs to the selenium-binding protein family.</text>
</comment>
<accession>A0A7J7JFV5</accession>
<dbReference type="OrthoDB" id="10252446at2759"/>
<dbReference type="InterPro" id="IPR008826">
    <property type="entry name" value="Se-bd"/>
</dbReference>
<evidence type="ECO:0000256" key="2">
    <source>
        <dbReference type="ARBA" id="ARBA00023266"/>
    </source>
</evidence>
<evidence type="ECO:0000313" key="3">
    <source>
        <dbReference type="EMBL" id="KAF6024248.1"/>
    </source>
</evidence>
<sequence length="222" mass="24645">MAPPADGSCCKGPGYASPADAMAKGPREKLVYVPCIQTVEGRKDYLATVCVDPDSPDYSKVVHRLPMPHENDELHHSGWNTCASCHGDEKSTRDKLILPSLGSSRIYIIDMSDPAQPKHHAVVEPEDLKAVGYSRPHTSHCMKSGDVIVSMMGDENDGAKGGFVVLDGQTWKIKGSWNSEDDVTPFGYDFWYQYKFNVMISSEFGSPLQMVEVFQPRRCTNW</sequence>
<dbReference type="Pfam" id="PF05694">
    <property type="entry name" value="SBP56"/>
    <property type="match status" value="1"/>
</dbReference>
<evidence type="ECO:0000313" key="4">
    <source>
        <dbReference type="Proteomes" id="UP000593567"/>
    </source>
</evidence>
<dbReference type="GO" id="GO:0008430">
    <property type="term" value="F:selenium binding"/>
    <property type="evidence" value="ECO:0007669"/>
    <property type="project" value="InterPro"/>
</dbReference>
<proteinExistence type="inferred from homology"/>
<dbReference type="EMBL" id="VXIV02002599">
    <property type="protein sequence ID" value="KAF6024248.1"/>
    <property type="molecule type" value="Genomic_DNA"/>
</dbReference>
<comment type="caution">
    <text evidence="3">The sequence shown here is derived from an EMBL/GenBank/DDBJ whole genome shotgun (WGS) entry which is preliminary data.</text>
</comment>
<keyword evidence="4" id="KW-1185">Reference proteome</keyword>
<dbReference type="PANTHER" id="PTHR23300:SF0">
    <property type="entry name" value="METHANETHIOL OXIDASE"/>
    <property type="match status" value="1"/>
</dbReference>
<dbReference type="PANTHER" id="PTHR23300">
    <property type="entry name" value="METHANETHIOL OXIDASE"/>
    <property type="match status" value="1"/>
</dbReference>
<organism evidence="3 4">
    <name type="scientific">Bugula neritina</name>
    <name type="common">Brown bryozoan</name>
    <name type="synonym">Sertularia neritina</name>
    <dbReference type="NCBI Taxonomy" id="10212"/>
    <lineage>
        <taxon>Eukaryota</taxon>
        <taxon>Metazoa</taxon>
        <taxon>Spiralia</taxon>
        <taxon>Lophotrochozoa</taxon>
        <taxon>Bryozoa</taxon>
        <taxon>Gymnolaemata</taxon>
        <taxon>Cheilostomatida</taxon>
        <taxon>Flustrina</taxon>
        <taxon>Buguloidea</taxon>
        <taxon>Bugulidae</taxon>
        <taxon>Bugula</taxon>
    </lineage>
</organism>
<dbReference type="Proteomes" id="UP000593567">
    <property type="component" value="Unassembled WGS sequence"/>
</dbReference>
<evidence type="ECO:0000256" key="1">
    <source>
        <dbReference type="ARBA" id="ARBA00005606"/>
    </source>
</evidence>
<protein>
    <recommendedName>
        <fullName evidence="5">SELENBP1</fullName>
    </recommendedName>
</protein>
<dbReference type="AlphaFoldDB" id="A0A7J7JFV5"/>
<name>A0A7J7JFV5_BUGNE</name>
<evidence type="ECO:0008006" key="5">
    <source>
        <dbReference type="Google" id="ProtNLM"/>
    </source>
</evidence>
<keyword evidence="2" id="KW-0711">Selenium</keyword>